<dbReference type="EMBL" id="LAZR01000268">
    <property type="protein sequence ID" value="KKN78150.1"/>
    <property type="molecule type" value="Genomic_DNA"/>
</dbReference>
<evidence type="ECO:0008006" key="2">
    <source>
        <dbReference type="Google" id="ProtNLM"/>
    </source>
</evidence>
<organism evidence="1">
    <name type="scientific">marine sediment metagenome</name>
    <dbReference type="NCBI Taxonomy" id="412755"/>
    <lineage>
        <taxon>unclassified sequences</taxon>
        <taxon>metagenomes</taxon>
        <taxon>ecological metagenomes</taxon>
    </lineage>
</organism>
<accession>A0A0F9TA81</accession>
<gene>
    <name evidence="1" type="ORF">LCGC14_0353770</name>
</gene>
<dbReference type="AlphaFoldDB" id="A0A0F9TA81"/>
<dbReference type="Pfam" id="PF07799">
    <property type="entry name" value="DUF1643"/>
    <property type="match status" value="1"/>
</dbReference>
<protein>
    <recommendedName>
        <fullName evidence="2">DUF1643 domain-containing protein</fullName>
    </recommendedName>
</protein>
<name>A0A0F9TA81_9ZZZZ</name>
<proteinExistence type="predicted"/>
<reference evidence="1" key="1">
    <citation type="journal article" date="2015" name="Nature">
        <title>Complex archaea that bridge the gap between prokaryotes and eukaryotes.</title>
        <authorList>
            <person name="Spang A."/>
            <person name="Saw J.H."/>
            <person name="Jorgensen S.L."/>
            <person name="Zaremba-Niedzwiedzka K."/>
            <person name="Martijn J."/>
            <person name="Lind A.E."/>
            <person name="van Eijk R."/>
            <person name="Schleper C."/>
            <person name="Guy L."/>
            <person name="Ettema T.J."/>
        </authorList>
    </citation>
    <scope>NUCLEOTIDE SEQUENCE</scope>
</reference>
<sequence>MTEPIAACIFSEDRVYRYNWARRVSNQPGRMLCIGVNPSKADEDRSDNTVTRCCNFARREGYGVLEMANLNAFRATDPKIMRAASDPVGPDNDRYLLEAIRRCDVIVVAWGIHGAFMGRDLEVFRLIGQERKNAFCFGLTNGGFPRHPSRLANNTELVRYS</sequence>
<evidence type="ECO:0000313" key="1">
    <source>
        <dbReference type="EMBL" id="KKN78150.1"/>
    </source>
</evidence>
<comment type="caution">
    <text evidence="1">The sequence shown here is derived from an EMBL/GenBank/DDBJ whole genome shotgun (WGS) entry which is preliminary data.</text>
</comment>
<dbReference type="InterPro" id="IPR012441">
    <property type="entry name" value="DUF1643"/>
</dbReference>